<dbReference type="GO" id="GO:0003729">
    <property type="term" value="F:mRNA binding"/>
    <property type="evidence" value="ECO:0000318"/>
    <property type="project" value="GO_Central"/>
</dbReference>
<feature type="zinc finger region" description="C3H1-type" evidence="5">
    <location>
        <begin position="144"/>
        <end position="172"/>
    </location>
</feature>
<evidence type="ECO:0000256" key="5">
    <source>
        <dbReference type="PROSITE-ProRule" id="PRU00723"/>
    </source>
</evidence>
<feature type="zinc finger region" description="C3H1-type" evidence="5">
    <location>
        <begin position="288"/>
        <end position="316"/>
    </location>
</feature>
<dbReference type="SMART" id="SM00356">
    <property type="entry name" value="ZnF_C3H1"/>
    <property type="match status" value="5"/>
</dbReference>
<dbReference type="InterPro" id="IPR036855">
    <property type="entry name" value="Znf_CCCH_sf"/>
</dbReference>
<evidence type="ECO:0000256" key="2">
    <source>
        <dbReference type="ARBA" id="ARBA00022771"/>
    </source>
</evidence>
<dbReference type="GO" id="GO:0008270">
    <property type="term" value="F:zinc ion binding"/>
    <property type="evidence" value="ECO:0007669"/>
    <property type="project" value="UniProtKB-KW"/>
</dbReference>
<dbReference type="Gene3D" id="2.30.30.1190">
    <property type="match status" value="2"/>
</dbReference>
<evidence type="ECO:0000313" key="7">
    <source>
        <dbReference type="EMBL" id="EYU40387.1"/>
    </source>
</evidence>
<feature type="domain" description="C3H1-type" evidence="6">
    <location>
        <begin position="97"/>
        <end position="125"/>
    </location>
</feature>
<feature type="zinc finger region" description="C3H1-type" evidence="5">
    <location>
        <begin position="336"/>
        <end position="364"/>
    </location>
</feature>
<feature type="domain" description="C3H1-type" evidence="6">
    <location>
        <begin position="288"/>
        <end position="316"/>
    </location>
</feature>
<evidence type="ECO:0000256" key="1">
    <source>
        <dbReference type="ARBA" id="ARBA00022723"/>
    </source>
</evidence>
<evidence type="ECO:0000256" key="4">
    <source>
        <dbReference type="ARBA" id="ARBA00023125"/>
    </source>
</evidence>
<dbReference type="SUPFAM" id="SSF90229">
    <property type="entry name" value="CCCH zinc finger"/>
    <property type="match status" value="5"/>
</dbReference>
<feature type="domain" description="C3H1-type" evidence="6">
    <location>
        <begin position="336"/>
        <end position="364"/>
    </location>
</feature>
<keyword evidence="2 5" id="KW-0863">Zinc-finger</keyword>
<dbReference type="AlphaFoldDB" id="A0A022RIX8"/>
<keyword evidence="8" id="KW-1185">Reference proteome</keyword>
<proteinExistence type="predicted"/>
<dbReference type="EMBL" id="KI630402">
    <property type="protein sequence ID" value="EYU40387.1"/>
    <property type="molecule type" value="Genomic_DNA"/>
</dbReference>
<evidence type="ECO:0000256" key="3">
    <source>
        <dbReference type="ARBA" id="ARBA00022833"/>
    </source>
</evidence>
<dbReference type="Gene3D" id="4.10.1000.10">
    <property type="entry name" value="Zinc finger, CCCH-type"/>
    <property type="match status" value="2"/>
</dbReference>
<organism evidence="7 8">
    <name type="scientific">Erythranthe guttata</name>
    <name type="common">Yellow monkey flower</name>
    <name type="synonym">Mimulus guttatus</name>
    <dbReference type="NCBI Taxonomy" id="4155"/>
    <lineage>
        <taxon>Eukaryota</taxon>
        <taxon>Viridiplantae</taxon>
        <taxon>Streptophyta</taxon>
        <taxon>Embryophyta</taxon>
        <taxon>Tracheophyta</taxon>
        <taxon>Spermatophyta</taxon>
        <taxon>Magnoliopsida</taxon>
        <taxon>eudicotyledons</taxon>
        <taxon>Gunneridae</taxon>
        <taxon>Pentapetalae</taxon>
        <taxon>asterids</taxon>
        <taxon>lamiids</taxon>
        <taxon>Lamiales</taxon>
        <taxon>Phrymaceae</taxon>
        <taxon>Erythranthe</taxon>
    </lineage>
</organism>
<feature type="domain" description="C3H1-type" evidence="6">
    <location>
        <begin position="144"/>
        <end position="172"/>
    </location>
</feature>
<reference evidence="7 8" key="1">
    <citation type="journal article" date="2013" name="Proc. Natl. Acad. Sci. U.S.A.">
        <title>Fine-scale variation in meiotic recombination in Mimulus inferred from population shotgun sequencing.</title>
        <authorList>
            <person name="Hellsten U."/>
            <person name="Wright K.M."/>
            <person name="Jenkins J."/>
            <person name="Shu S."/>
            <person name="Yuan Y."/>
            <person name="Wessler S.R."/>
            <person name="Schmutz J."/>
            <person name="Willis J.H."/>
            <person name="Rokhsar D.S."/>
        </authorList>
    </citation>
    <scope>NUCLEOTIDE SEQUENCE [LARGE SCALE GENOMIC DNA]</scope>
    <source>
        <strain evidence="8">cv. DUN x IM62</strain>
    </source>
</reference>
<dbReference type="GO" id="GO:0003677">
    <property type="term" value="F:DNA binding"/>
    <property type="evidence" value="ECO:0007669"/>
    <property type="project" value="UniProtKB-KW"/>
</dbReference>
<name>A0A022RIX8_ERYGU</name>
<protein>
    <recommendedName>
        <fullName evidence="6">C3H1-type domain-containing protein</fullName>
    </recommendedName>
</protein>
<evidence type="ECO:0000313" key="8">
    <source>
        <dbReference type="Proteomes" id="UP000030748"/>
    </source>
</evidence>
<dbReference type="Pfam" id="PF14608">
    <property type="entry name" value="zf-CCCH_2"/>
    <property type="match status" value="1"/>
</dbReference>
<gene>
    <name evidence="7" type="ORF">MIMGU_mgv1a022029mg</name>
</gene>
<dbReference type="PANTHER" id="PTHR12506">
    <property type="entry name" value="PROTEIN PHOSPHATASE RELATED"/>
    <property type="match status" value="1"/>
</dbReference>
<feature type="zinc finger region" description="C3H1-type" evidence="5">
    <location>
        <begin position="97"/>
        <end position="125"/>
    </location>
</feature>
<dbReference type="Pfam" id="PF00642">
    <property type="entry name" value="zf-CCCH"/>
    <property type="match status" value="4"/>
</dbReference>
<evidence type="ECO:0000259" key="6">
    <source>
        <dbReference type="PROSITE" id="PS50103"/>
    </source>
</evidence>
<dbReference type="InterPro" id="IPR050974">
    <property type="entry name" value="Plant_ZF_CCCH"/>
</dbReference>
<dbReference type="Proteomes" id="UP000030748">
    <property type="component" value="Unassembled WGS sequence"/>
</dbReference>
<keyword evidence="1 5" id="KW-0479">Metal-binding</keyword>
<dbReference type="eggNOG" id="KOG1677">
    <property type="taxonomic scope" value="Eukaryota"/>
</dbReference>
<sequence length="379" mass="42805">MAVAVAVAVVGESVAIDEEVEFHNAIEREFYQLIIEQAEIETGHEKSPAVDFGTVKIDDLNEGKDGKYAENVGSKIGEEVTELASCNRSWIINYPTRPDAEDCSFYMKFGSCKFGQSCKFNHPPRRMNQGIKQREYHRDENFERVGQGECKYYLTPEGCKYGRDCNYSHGSQKTEEFNFLGLPIRRGEKECLYYMRTGTCKYGSNCRFDHPEPSAVVGADSSSGYGNGGSLTSKLVSSSSVSSWSSPREFNATSPFTSVTPPTKVVASSNREWEGYEQNMVVEEYPERPGEPECNFYLKTGDCKFKSNCKFHHPKSRLSNAKPYSLPVNNKGLPLRPDQPLCTFYHRFGICKYGPACRFDHPLDFASLQTNFRRQVYGN</sequence>
<keyword evidence="4" id="KW-0238">DNA-binding</keyword>
<keyword evidence="3 5" id="KW-0862">Zinc</keyword>
<dbReference type="STRING" id="4155.A0A022RIX8"/>
<dbReference type="PROSITE" id="PS50103">
    <property type="entry name" value="ZF_C3H1"/>
    <property type="match status" value="5"/>
</dbReference>
<feature type="domain" description="C3H1-type" evidence="6">
    <location>
        <begin position="185"/>
        <end position="213"/>
    </location>
</feature>
<dbReference type="PANTHER" id="PTHR12506:SF20">
    <property type="entry name" value="ZINC FINGER CCCH DOMAIN-CONTAINING PROTEIN 67"/>
    <property type="match status" value="1"/>
</dbReference>
<dbReference type="InterPro" id="IPR000571">
    <property type="entry name" value="Znf_CCCH"/>
</dbReference>
<accession>A0A022RIX8</accession>
<feature type="zinc finger region" description="C3H1-type" evidence="5">
    <location>
        <begin position="185"/>
        <end position="213"/>
    </location>
</feature>